<gene>
    <name evidence="1" type="ORF">NBR_LOCUS8143</name>
</gene>
<dbReference type="Proteomes" id="UP000271162">
    <property type="component" value="Unassembled WGS sequence"/>
</dbReference>
<accession>A0A0N4XYH9</accession>
<dbReference type="WBParaSite" id="NBR_0000814201-mRNA-1">
    <property type="protein sequence ID" value="NBR_0000814201-mRNA-1"/>
    <property type="gene ID" value="NBR_0000814201"/>
</dbReference>
<name>A0A0N4XYH9_NIPBR</name>
<evidence type="ECO:0000313" key="2">
    <source>
        <dbReference type="Proteomes" id="UP000271162"/>
    </source>
</evidence>
<dbReference type="EMBL" id="UYSL01019968">
    <property type="protein sequence ID" value="VDL71732.1"/>
    <property type="molecule type" value="Genomic_DNA"/>
</dbReference>
<sequence length="79" mass="8955">MGVKIDGRTHAGRLRSRVWEDRLAAAYGALKSVKEVVRKAKNARLRAHLFDSTVLRALTYASESWALHKQDEHGLRTEV</sequence>
<protein>
    <submittedName>
        <fullName evidence="3">Reverse transcriptase domain-containing protein</fullName>
    </submittedName>
</protein>
<keyword evidence="2" id="KW-1185">Reference proteome</keyword>
<reference evidence="1 2" key="2">
    <citation type="submission" date="2018-11" db="EMBL/GenBank/DDBJ databases">
        <authorList>
            <consortium name="Pathogen Informatics"/>
        </authorList>
    </citation>
    <scope>NUCLEOTIDE SEQUENCE [LARGE SCALE GENOMIC DNA]</scope>
</reference>
<dbReference type="STRING" id="27835.A0A0N4XYH9"/>
<proteinExistence type="predicted"/>
<evidence type="ECO:0000313" key="3">
    <source>
        <dbReference type="WBParaSite" id="NBR_0000814201-mRNA-1"/>
    </source>
</evidence>
<evidence type="ECO:0000313" key="1">
    <source>
        <dbReference type="EMBL" id="VDL71732.1"/>
    </source>
</evidence>
<organism evidence="3">
    <name type="scientific">Nippostrongylus brasiliensis</name>
    <name type="common">Rat hookworm</name>
    <dbReference type="NCBI Taxonomy" id="27835"/>
    <lineage>
        <taxon>Eukaryota</taxon>
        <taxon>Metazoa</taxon>
        <taxon>Ecdysozoa</taxon>
        <taxon>Nematoda</taxon>
        <taxon>Chromadorea</taxon>
        <taxon>Rhabditida</taxon>
        <taxon>Rhabditina</taxon>
        <taxon>Rhabditomorpha</taxon>
        <taxon>Strongyloidea</taxon>
        <taxon>Heligmosomidae</taxon>
        <taxon>Nippostrongylus</taxon>
    </lineage>
</organism>
<reference evidence="3" key="1">
    <citation type="submission" date="2017-02" db="UniProtKB">
        <authorList>
            <consortium name="WormBaseParasite"/>
        </authorList>
    </citation>
    <scope>IDENTIFICATION</scope>
</reference>
<dbReference type="AlphaFoldDB" id="A0A0N4XYH9"/>